<keyword evidence="4 7" id="KW-0812">Transmembrane</keyword>
<dbReference type="Gene3D" id="3.40.50.720">
    <property type="entry name" value="NAD(P)-binding Rossmann-like Domain"/>
    <property type="match status" value="1"/>
</dbReference>
<comment type="caution">
    <text evidence="9">The sequence shown here is derived from an EMBL/GenBank/DDBJ whole genome shotgun (WGS) entry which is preliminary data.</text>
</comment>
<feature type="transmembrane region" description="Helical" evidence="7">
    <location>
        <begin position="78"/>
        <end position="97"/>
    </location>
</feature>
<dbReference type="InterPro" id="IPR017473">
    <property type="entry name" value="Undecaprenyl-P_gluc_Ptfrase"/>
</dbReference>
<dbReference type="OrthoDB" id="9808602at2"/>
<dbReference type="Proteomes" id="UP000324133">
    <property type="component" value="Unassembled WGS sequence"/>
</dbReference>
<evidence type="ECO:0000256" key="4">
    <source>
        <dbReference type="ARBA" id="ARBA00022692"/>
    </source>
</evidence>
<keyword evidence="3 9" id="KW-0808">Transferase</keyword>
<keyword evidence="10" id="KW-1185">Reference proteome</keyword>
<dbReference type="AlphaFoldDB" id="A0A5B6TJH0"/>
<dbReference type="GO" id="GO:0089702">
    <property type="term" value="F:undecaprenyl-phosphate glucose phosphotransferase activity"/>
    <property type="evidence" value="ECO:0007669"/>
    <property type="project" value="UniProtKB-EC"/>
</dbReference>
<accession>A0A5B6TJH0</accession>
<dbReference type="GO" id="GO:0016020">
    <property type="term" value="C:membrane"/>
    <property type="evidence" value="ECO:0007669"/>
    <property type="project" value="UniProtKB-SubCell"/>
</dbReference>
<dbReference type="Pfam" id="PF02397">
    <property type="entry name" value="Bac_transf"/>
    <property type="match status" value="1"/>
</dbReference>
<dbReference type="EC" id="2.7.8.31" evidence="9"/>
<dbReference type="Pfam" id="PF13727">
    <property type="entry name" value="CoA_binding_3"/>
    <property type="match status" value="1"/>
</dbReference>
<feature type="transmembrane region" description="Helical" evidence="7">
    <location>
        <begin position="47"/>
        <end position="66"/>
    </location>
</feature>
<evidence type="ECO:0000256" key="1">
    <source>
        <dbReference type="ARBA" id="ARBA00004141"/>
    </source>
</evidence>
<feature type="domain" description="Bacterial sugar transferase" evidence="8">
    <location>
        <begin position="272"/>
        <end position="456"/>
    </location>
</feature>
<keyword evidence="6 7" id="KW-0472">Membrane</keyword>
<evidence type="ECO:0000256" key="2">
    <source>
        <dbReference type="ARBA" id="ARBA00006464"/>
    </source>
</evidence>
<evidence type="ECO:0000256" key="3">
    <source>
        <dbReference type="ARBA" id="ARBA00022679"/>
    </source>
</evidence>
<dbReference type="RefSeq" id="WP_149089250.1">
    <property type="nucleotide sequence ID" value="NZ_VKKY01000001.1"/>
</dbReference>
<feature type="transmembrane region" description="Helical" evidence="7">
    <location>
        <begin position="109"/>
        <end position="130"/>
    </location>
</feature>
<feature type="transmembrane region" description="Helical" evidence="7">
    <location>
        <begin position="274"/>
        <end position="299"/>
    </location>
</feature>
<dbReference type="EMBL" id="VKKY01000001">
    <property type="protein sequence ID" value="KAA3439607.1"/>
    <property type="molecule type" value="Genomic_DNA"/>
</dbReference>
<proteinExistence type="inferred from homology"/>
<comment type="similarity">
    <text evidence="2">Belongs to the bacterial sugar transferase family.</text>
</comment>
<name>A0A5B6TJH0_9BACT</name>
<evidence type="ECO:0000313" key="10">
    <source>
        <dbReference type="Proteomes" id="UP000324133"/>
    </source>
</evidence>
<evidence type="ECO:0000259" key="8">
    <source>
        <dbReference type="Pfam" id="PF02397"/>
    </source>
</evidence>
<comment type="subcellular location">
    <subcellularLocation>
        <location evidence="1">Membrane</location>
        <topology evidence="1">Multi-pass membrane protein</topology>
    </subcellularLocation>
</comment>
<dbReference type="NCBIfam" id="TIGR03025">
    <property type="entry name" value="EPS_sugtrans"/>
    <property type="match status" value="1"/>
</dbReference>
<dbReference type="InterPro" id="IPR003362">
    <property type="entry name" value="Bact_transf"/>
</dbReference>
<evidence type="ECO:0000256" key="5">
    <source>
        <dbReference type="ARBA" id="ARBA00022989"/>
    </source>
</evidence>
<feature type="transmembrane region" description="Helical" evidence="7">
    <location>
        <begin position="12"/>
        <end position="35"/>
    </location>
</feature>
<sequence>MPYKYTTFFKWISISIDYLFLNLSLSIGLLLTNPAQLESGIPDQYKLNFLLFNLMWFYCSHLVELYQGVLSREAIPTIKATALALAMYFSGLVALQLTLKQLPLSFEFVWLSSFLFGFVLLTVKVAFLFIRKTKRHLLINYKKVVIIGAGKTGEKIRDYINQTPHLGYKVEGFFDDKPGNGSNLDILGCIDQCFPQAKALGVSEVFYTLPNQDKERVDALIHEADKNMMRFRLVPEINLFQEKNVFIDLNGPVPILTNRQEPLEDRANRLVKRVFDLLVSSLVIVFILSWLIPVMAVIIKLESRGPVFFRQLRSGRYNKPFYCFKFRSMRLNDESDKKQASKGDARVTKVGAFIRKTSIDELPQFLNVLMGDMSVIGPRPHMLKHTEDYSALFDEYMVRHYLSPGISGWAQVNGFRGETKDVQSMQKRVMADIWYMENWSLLLDLKIMFLTIWVTFKGDQDAY</sequence>
<keyword evidence="5 7" id="KW-1133">Transmembrane helix</keyword>
<dbReference type="PANTHER" id="PTHR30576:SF0">
    <property type="entry name" value="UNDECAPRENYL-PHOSPHATE N-ACETYLGALACTOSAMINYL 1-PHOSPHATE TRANSFERASE-RELATED"/>
    <property type="match status" value="1"/>
</dbReference>
<dbReference type="NCBIfam" id="TIGR03023">
    <property type="entry name" value="WcaJ_sugtrans"/>
    <property type="match status" value="1"/>
</dbReference>
<dbReference type="InterPro" id="IPR017475">
    <property type="entry name" value="EPS_sugar_tfrase"/>
</dbReference>
<protein>
    <submittedName>
        <fullName evidence="9">Undecaprenyl-phosphate glucose phosphotransferase</fullName>
        <ecNumber evidence="9">2.7.8.31</ecNumber>
    </submittedName>
</protein>
<evidence type="ECO:0000256" key="7">
    <source>
        <dbReference type="SAM" id="Phobius"/>
    </source>
</evidence>
<organism evidence="9 10">
    <name type="scientific">Rufibacter hautae</name>
    <dbReference type="NCBI Taxonomy" id="2595005"/>
    <lineage>
        <taxon>Bacteria</taxon>
        <taxon>Pseudomonadati</taxon>
        <taxon>Bacteroidota</taxon>
        <taxon>Cytophagia</taxon>
        <taxon>Cytophagales</taxon>
        <taxon>Hymenobacteraceae</taxon>
        <taxon>Rufibacter</taxon>
    </lineage>
</organism>
<evidence type="ECO:0000313" key="9">
    <source>
        <dbReference type="EMBL" id="KAA3439607.1"/>
    </source>
</evidence>
<gene>
    <name evidence="9" type="ORF">FOA19_02695</name>
</gene>
<reference evidence="9 10" key="1">
    <citation type="submission" date="2019-07" db="EMBL/GenBank/DDBJ databases">
        <title>Rufibacter sp. nov., isolated from lake sediment.</title>
        <authorList>
            <person name="Qu J.-H."/>
        </authorList>
    </citation>
    <scope>NUCLEOTIDE SEQUENCE [LARGE SCALE GENOMIC DNA]</scope>
    <source>
        <strain evidence="9 10">NBS58-1</strain>
    </source>
</reference>
<dbReference type="PANTHER" id="PTHR30576">
    <property type="entry name" value="COLANIC BIOSYNTHESIS UDP-GLUCOSE LIPID CARRIER TRANSFERASE"/>
    <property type="match status" value="1"/>
</dbReference>
<evidence type="ECO:0000256" key="6">
    <source>
        <dbReference type="ARBA" id="ARBA00023136"/>
    </source>
</evidence>